<dbReference type="WBParaSite" id="ALUE_0002150001-mRNA-1">
    <property type="protein sequence ID" value="ALUE_0002150001-mRNA-1"/>
    <property type="gene ID" value="ALUE_0002150001"/>
</dbReference>
<dbReference type="AlphaFoldDB" id="A0A0M3IRX2"/>
<dbReference type="PROSITE" id="PS50808">
    <property type="entry name" value="ZF_BED"/>
    <property type="match status" value="1"/>
</dbReference>
<evidence type="ECO:0000256" key="2">
    <source>
        <dbReference type="ARBA" id="ARBA00022771"/>
    </source>
</evidence>
<sequence>MKQIKNGVENFQCDDAVKKRNENNELSISSNVMKQENQGEELCTSQKRKRSRTSFVWNMVEETVDEIKCSFCGKLIKTACVTNITAHMARQHPKQLTAARATFEDEKKRQAILFRPLNLQQDADISSTIPVTRFIAMKQNNKQKLERLLTLSMGTSNTSMNFVENLFFKVICSIYLYRDIRLLEIESSVNTIFVRHKITPLSPTVIEHIDETMRLLRKFYDMVTILQCNNRPTISHILPAVLELKEHLNVGFFFFLS</sequence>
<protein>
    <submittedName>
        <fullName evidence="7">BED-type domain-containing protein</fullName>
    </submittedName>
</protein>
<keyword evidence="3" id="KW-0862">Zinc</keyword>
<dbReference type="GO" id="GO:0008270">
    <property type="term" value="F:zinc ion binding"/>
    <property type="evidence" value="ECO:0007669"/>
    <property type="project" value="UniProtKB-KW"/>
</dbReference>
<feature type="domain" description="BED-type" evidence="5">
    <location>
        <begin position="51"/>
        <end position="99"/>
    </location>
</feature>
<evidence type="ECO:0000256" key="1">
    <source>
        <dbReference type="ARBA" id="ARBA00022723"/>
    </source>
</evidence>
<accession>A0A0M3IRX2</accession>
<evidence type="ECO:0000313" key="6">
    <source>
        <dbReference type="Proteomes" id="UP000036681"/>
    </source>
</evidence>
<keyword evidence="2 4" id="KW-0863">Zinc-finger</keyword>
<keyword evidence="6" id="KW-1185">Reference proteome</keyword>
<dbReference type="GO" id="GO:0003677">
    <property type="term" value="F:DNA binding"/>
    <property type="evidence" value="ECO:0007669"/>
    <property type="project" value="InterPro"/>
</dbReference>
<dbReference type="InterPro" id="IPR003656">
    <property type="entry name" value="Znf_BED"/>
</dbReference>
<evidence type="ECO:0000256" key="4">
    <source>
        <dbReference type="PROSITE-ProRule" id="PRU00027"/>
    </source>
</evidence>
<evidence type="ECO:0000256" key="3">
    <source>
        <dbReference type="ARBA" id="ARBA00022833"/>
    </source>
</evidence>
<evidence type="ECO:0000313" key="7">
    <source>
        <dbReference type="WBParaSite" id="ALUE_0002150001-mRNA-1"/>
    </source>
</evidence>
<evidence type="ECO:0000259" key="5">
    <source>
        <dbReference type="PROSITE" id="PS50808"/>
    </source>
</evidence>
<keyword evidence="1" id="KW-0479">Metal-binding</keyword>
<reference evidence="7" key="1">
    <citation type="submission" date="2017-02" db="UniProtKB">
        <authorList>
            <consortium name="WormBaseParasite"/>
        </authorList>
    </citation>
    <scope>IDENTIFICATION</scope>
</reference>
<organism evidence="6 7">
    <name type="scientific">Ascaris lumbricoides</name>
    <name type="common">Giant roundworm</name>
    <dbReference type="NCBI Taxonomy" id="6252"/>
    <lineage>
        <taxon>Eukaryota</taxon>
        <taxon>Metazoa</taxon>
        <taxon>Ecdysozoa</taxon>
        <taxon>Nematoda</taxon>
        <taxon>Chromadorea</taxon>
        <taxon>Rhabditida</taxon>
        <taxon>Spirurina</taxon>
        <taxon>Ascaridomorpha</taxon>
        <taxon>Ascaridoidea</taxon>
        <taxon>Ascarididae</taxon>
        <taxon>Ascaris</taxon>
    </lineage>
</organism>
<proteinExistence type="predicted"/>
<name>A0A0M3IRX2_ASCLU</name>
<dbReference type="Proteomes" id="UP000036681">
    <property type="component" value="Unplaced"/>
</dbReference>